<evidence type="ECO:0000313" key="5">
    <source>
        <dbReference type="EMBL" id="GMS87132.1"/>
    </source>
</evidence>
<keyword evidence="2" id="KW-0325">Glycoprotein</keyword>
<name>A0AAV5SUU9_9BILA</name>
<dbReference type="AlphaFoldDB" id="A0AAV5SUU9"/>
<evidence type="ECO:0000256" key="3">
    <source>
        <dbReference type="SAM" id="MobiDB-lite"/>
    </source>
</evidence>
<evidence type="ECO:0000313" key="6">
    <source>
        <dbReference type="Proteomes" id="UP001432027"/>
    </source>
</evidence>
<dbReference type="InterPro" id="IPR004911">
    <property type="entry name" value="Interferon-induced_GILT"/>
</dbReference>
<feature type="signal peptide" evidence="4">
    <location>
        <begin position="1"/>
        <end position="16"/>
    </location>
</feature>
<keyword evidence="4" id="KW-0732">Signal</keyword>
<evidence type="ECO:0000256" key="1">
    <source>
        <dbReference type="ARBA" id="ARBA00005679"/>
    </source>
</evidence>
<keyword evidence="6" id="KW-1185">Reference proteome</keyword>
<comment type="similarity">
    <text evidence="1">Belongs to the GILT family.</text>
</comment>
<evidence type="ECO:0008006" key="7">
    <source>
        <dbReference type="Google" id="ProtNLM"/>
    </source>
</evidence>
<feature type="compositionally biased region" description="Polar residues" evidence="3">
    <location>
        <begin position="64"/>
        <end position="86"/>
    </location>
</feature>
<comment type="caution">
    <text evidence="5">The sequence shown here is derived from an EMBL/GenBank/DDBJ whole genome shotgun (WGS) entry which is preliminary data.</text>
</comment>
<accession>A0AAV5SUU9</accession>
<feature type="region of interest" description="Disordered" evidence="3">
    <location>
        <begin position="64"/>
        <end position="237"/>
    </location>
</feature>
<gene>
    <name evidence="5" type="ORF">PENTCL1PPCAC_9307</name>
</gene>
<proteinExistence type="inferred from homology"/>
<evidence type="ECO:0000256" key="4">
    <source>
        <dbReference type="SAM" id="SignalP"/>
    </source>
</evidence>
<feature type="compositionally biased region" description="Low complexity" evidence="3">
    <location>
        <begin position="110"/>
        <end position="122"/>
    </location>
</feature>
<feature type="compositionally biased region" description="Basic and acidic residues" evidence="3">
    <location>
        <begin position="132"/>
        <end position="219"/>
    </location>
</feature>
<dbReference type="PANTHER" id="PTHR13234:SF11">
    <property type="entry name" value="PRION-LIKE-(Q_N-RICH)-DOMAIN-BEARING PROTEIN"/>
    <property type="match status" value="1"/>
</dbReference>
<dbReference type="PANTHER" id="PTHR13234">
    <property type="entry name" value="GAMMA-INTERFERON INDUCIBLE LYSOSOMAL THIOL REDUCTASE GILT"/>
    <property type="match status" value="1"/>
</dbReference>
<evidence type="ECO:0000256" key="2">
    <source>
        <dbReference type="ARBA" id="ARBA00023180"/>
    </source>
</evidence>
<protein>
    <recommendedName>
        <fullName evidence="7">Saposin A-type domain-containing protein</fullName>
    </recommendedName>
</protein>
<dbReference type="Pfam" id="PF03227">
    <property type="entry name" value="GILT"/>
    <property type="match status" value="1"/>
</dbReference>
<reference evidence="5" key="1">
    <citation type="submission" date="2023-10" db="EMBL/GenBank/DDBJ databases">
        <title>Genome assembly of Pristionchus species.</title>
        <authorList>
            <person name="Yoshida K."/>
            <person name="Sommer R.J."/>
        </authorList>
    </citation>
    <scope>NUCLEOTIDE SEQUENCE</scope>
    <source>
        <strain evidence="5">RS0144</strain>
    </source>
</reference>
<dbReference type="EMBL" id="BTSX01000002">
    <property type="protein sequence ID" value="GMS87132.1"/>
    <property type="molecule type" value="Genomic_DNA"/>
</dbReference>
<dbReference type="Proteomes" id="UP001432027">
    <property type="component" value="Unassembled WGS sequence"/>
</dbReference>
<dbReference type="GO" id="GO:0016671">
    <property type="term" value="F:oxidoreductase activity, acting on a sulfur group of donors, disulfide as acceptor"/>
    <property type="evidence" value="ECO:0007669"/>
    <property type="project" value="InterPro"/>
</dbReference>
<organism evidence="5 6">
    <name type="scientific">Pristionchus entomophagus</name>
    <dbReference type="NCBI Taxonomy" id="358040"/>
    <lineage>
        <taxon>Eukaryota</taxon>
        <taxon>Metazoa</taxon>
        <taxon>Ecdysozoa</taxon>
        <taxon>Nematoda</taxon>
        <taxon>Chromadorea</taxon>
        <taxon>Rhabditida</taxon>
        <taxon>Rhabditina</taxon>
        <taxon>Diplogasteromorpha</taxon>
        <taxon>Diplogasteroidea</taxon>
        <taxon>Neodiplogasteridae</taxon>
        <taxon>Pristionchus</taxon>
    </lineage>
</organism>
<feature type="chain" id="PRO_5043966519" description="Saposin A-type domain-containing protein" evidence="4">
    <location>
        <begin position="17"/>
        <end position="517"/>
    </location>
</feature>
<sequence>MRLLLLIAALFVAIFSQQRSPAPTPFYNSRAPPATQPLASVVSRQFPSAAPPVSAYHTAAASVPVQQTNHEQQRTRNPYPTQTSYRAPQRKQTPRGGNTHSNHVPILTKAAPTRVVATVAPADHTRQQLQADQERRRMEDQHRKNAEKHRLDQERRRQAEEKKRAEQERKHRQAVEAAERQRVEQARIKAEEERKRAEEENKRRSDEELRRKAADNERLRQHHASQAAAAAQREQQAQKVRQTVVPLQTHVLTSQPLQHTQTAVQQLQQYHPTTHMQAHPVQVVDPRNHYNSVPLAAPIISQQAFNACDMPPDLWCDSREAAAACGVEQQCQRLRRKPIKITLIYEALCPFCQRFISNQLGIVFNSLRGHFELEMVPWGNSRLLPDGSFSCNHGQKECDANRLQSCVLDQLQVKGALPFIVCFEKNIFSQSVEQSWRACTAFVRSHEREIKHCYDSEKGVQLQRIAAQKTFSARPQPIVEVPYLLINDYSPTTENNDLNVMLFPQLLGKWAKIYNRK</sequence>
<feature type="compositionally biased region" description="Low complexity" evidence="3">
    <location>
        <begin position="224"/>
        <end position="237"/>
    </location>
</feature>